<evidence type="ECO:0000256" key="1">
    <source>
        <dbReference type="ARBA" id="ARBA00022485"/>
    </source>
</evidence>
<comment type="caution">
    <text evidence="6">The sequence shown here is derived from an EMBL/GenBank/DDBJ whole genome shotgun (WGS) entry which is preliminary data.</text>
</comment>
<accession>A0A533QC53</accession>
<gene>
    <name evidence="6" type="ORF">JETT_3532</name>
</gene>
<evidence type="ECO:0008006" key="8">
    <source>
        <dbReference type="Google" id="ProtNLM"/>
    </source>
</evidence>
<name>A0A533QC53_9BACT</name>
<evidence type="ECO:0000256" key="3">
    <source>
        <dbReference type="ARBA" id="ARBA00023002"/>
    </source>
</evidence>
<keyword evidence="2" id="KW-0479">Metal-binding</keyword>
<dbReference type="PANTHER" id="PTHR43498">
    <property type="entry name" value="FERREDOXIN:COB-COM HETERODISULFIDE REDUCTASE SUBUNIT A"/>
    <property type="match status" value="1"/>
</dbReference>
<protein>
    <recommendedName>
        <fullName evidence="8">FAD dependent oxidoreductase</fullName>
    </recommendedName>
</protein>
<evidence type="ECO:0000313" key="7">
    <source>
        <dbReference type="Proteomes" id="UP000319783"/>
    </source>
</evidence>
<dbReference type="Gene3D" id="3.50.50.60">
    <property type="entry name" value="FAD/NAD(P)-binding domain"/>
    <property type="match status" value="1"/>
</dbReference>
<keyword evidence="1" id="KW-0004">4Fe-4S</keyword>
<sequence length="474" mass="51766">MPALSRPIQSISLNLPARSAIVVAETDVLVVGGGPAGFGAAMGAAWAGAKVILAERYGFLGGNATAALVMPFASSYTEHPVQKRPAATTLFPTDHGSGEPVIAGVYRKLINRLVQSGGVIPPSLKTGYTIPFDPEIFKLVMLQLIDEAGVHILLHAFASDIVDDQGKRGVVFETKSGPVVIKAQVIIDCTGDGDLAARAGARYEIGRDHDGLVQPMTLMFRMAEFERAAFQAYVREHPDQWYGVHGLWDLIRKATDAGELELKREDILFFATPHEREVCLNSTRVTKVLGIDVWDLTYAEWESRWQMRQITAFLRRYVPGFEKAYIAQSGVHTGVRETRRIVGDYQLTGNDVLSARKFPDVIARCAYPIDIHNPEGKGTEFKRLPPGEAYDIPLRCLLPEGIEGIIVAGRCISGTHEAHSSYRVMPASIATGQAAGVCAAFASLKSKALRDTPVLDIQKELLRQDANLGHVREQ</sequence>
<dbReference type="GO" id="GO:0051539">
    <property type="term" value="F:4 iron, 4 sulfur cluster binding"/>
    <property type="evidence" value="ECO:0007669"/>
    <property type="project" value="UniProtKB-KW"/>
</dbReference>
<evidence type="ECO:0000313" key="6">
    <source>
        <dbReference type="EMBL" id="TLD40201.1"/>
    </source>
</evidence>
<dbReference type="Proteomes" id="UP000319783">
    <property type="component" value="Unassembled WGS sequence"/>
</dbReference>
<dbReference type="PANTHER" id="PTHR43498:SF1">
    <property type="entry name" value="COB--COM HETERODISULFIDE REDUCTASE IRON-SULFUR SUBUNIT A"/>
    <property type="match status" value="1"/>
</dbReference>
<proteinExistence type="predicted"/>
<keyword evidence="3" id="KW-0560">Oxidoreductase</keyword>
<reference evidence="6 7" key="1">
    <citation type="submission" date="2019-04" db="EMBL/GenBank/DDBJ databases">
        <title>Genome of a novel bacterium Candidatus Jettenia ecosi reconstructed from metagenome of an anammox bioreactor.</title>
        <authorList>
            <person name="Mardanov A.V."/>
            <person name="Beletsky A.V."/>
            <person name="Ravin N.V."/>
            <person name="Botchkova E.A."/>
            <person name="Litti Y.V."/>
            <person name="Nozhevnikova A.N."/>
        </authorList>
    </citation>
    <scope>NUCLEOTIDE SEQUENCE [LARGE SCALE GENOMIC DNA]</scope>
    <source>
        <strain evidence="6">J2</strain>
    </source>
</reference>
<dbReference type="GO" id="GO:0016491">
    <property type="term" value="F:oxidoreductase activity"/>
    <property type="evidence" value="ECO:0007669"/>
    <property type="project" value="UniProtKB-KW"/>
</dbReference>
<dbReference type="InterPro" id="IPR036188">
    <property type="entry name" value="FAD/NAD-bd_sf"/>
</dbReference>
<organism evidence="6 7">
    <name type="scientific">Candidatus Jettenia ecosi</name>
    <dbReference type="NCBI Taxonomy" id="2494326"/>
    <lineage>
        <taxon>Bacteria</taxon>
        <taxon>Pseudomonadati</taxon>
        <taxon>Planctomycetota</taxon>
        <taxon>Candidatus Brocadiia</taxon>
        <taxon>Candidatus Brocadiales</taxon>
        <taxon>Candidatus Brocadiaceae</taxon>
        <taxon>Candidatus Jettenia</taxon>
    </lineage>
</organism>
<evidence type="ECO:0000256" key="2">
    <source>
        <dbReference type="ARBA" id="ARBA00022723"/>
    </source>
</evidence>
<keyword evidence="4" id="KW-0408">Iron</keyword>
<dbReference type="EMBL" id="SULG01000121">
    <property type="protein sequence ID" value="TLD40201.1"/>
    <property type="molecule type" value="Genomic_DNA"/>
</dbReference>
<evidence type="ECO:0000256" key="5">
    <source>
        <dbReference type="ARBA" id="ARBA00023014"/>
    </source>
</evidence>
<dbReference type="Pfam" id="PF12831">
    <property type="entry name" value="FAD_oxidored"/>
    <property type="match status" value="1"/>
</dbReference>
<dbReference type="AlphaFoldDB" id="A0A533QC53"/>
<evidence type="ECO:0000256" key="4">
    <source>
        <dbReference type="ARBA" id="ARBA00023004"/>
    </source>
</evidence>
<keyword evidence="5" id="KW-0411">Iron-sulfur</keyword>
<dbReference type="InterPro" id="IPR039650">
    <property type="entry name" value="HdrA-like"/>
</dbReference>
<dbReference type="SUPFAM" id="SSF51905">
    <property type="entry name" value="FAD/NAD(P)-binding domain"/>
    <property type="match status" value="1"/>
</dbReference>
<dbReference type="GO" id="GO:0046872">
    <property type="term" value="F:metal ion binding"/>
    <property type="evidence" value="ECO:0007669"/>
    <property type="project" value="UniProtKB-KW"/>
</dbReference>